<keyword evidence="1" id="KW-0812">Transmembrane</keyword>
<gene>
    <name evidence="2" type="ORF">DJ021_14175</name>
</gene>
<evidence type="ECO:0000256" key="1">
    <source>
        <dbReference type="SAM" id="Phobius"/>
    </source>
</evidence>
<keyword evidence="1" id="KW-0472">Membrane</keyword>
<protein>
    <submittedName>
        <fullName evidence="2">Uncharacterized protein</fullName>
    </submittedName>
</protein>
<comment type="caution">
    <text evidence="2">The sequence shown here is derived from an EMBL/GenBank/DDBJ whole genome shotgun (WGS) entry which is preliminary data.</text>
</comment>
<organism evidence="2 3">
    <name type="scientific">Phenylobacterium hankyongense</name>
    <dbReference type="NCBI Taxonomy" id="1813876"/>
    <lineage>
        <taxon>Bacteria</taxon>
        <taxon>Pseudomonadati</taxon>
        <taxon>Pseudomonadota</taxon>
        <taxon>Alphaproteobacteria</taxon>
        <taxon>Caulobacterales</taxon>
        <taxon>Caulobacteraceae</taxon>
        <taxon>Phenylobacterium</taxon>
    </lineage>
</organism>
<sequence length="125" mass="13304">MVLGVVAGSVIVGVTYVGWIAMALIGFATSNPCGYRLTGQQVSPDGAIKAGIVQVDCGATTGVATWAVLAPTGKAFDYRKDRVVAIEGEAIRIAWEGRKLVVSWRAPHTPNVRRSDRAQVELRPL</sequence>
<evidence type="ECO:0000313" key="3">
    <source>
        <dbReference type="Proteomes" id="UP000249842"/>
    </source>
</evidence>
<proteinExistence type="predicted"/>
<keyword evidence="1" id="KW-1133">Transmembrane helix</keyword>
<dbReference type="Proteomes" id="UP000249842">
    <property type="component" value="Unassembled WGS sequence"/>
</dbReference>
<dbReference type="AlphaFoldDB" id="A0A328B4N4"/>
<evidence type="ECO:0000313" key="2">
    <source>
        <dbReference type="EMBL" id="RAK60876.1"/>
    </source>
</evidence>
<reference evidence="3" key="1">
    <citation type="submission" date="2018-05" db="EMBL/GenBank/DDBJ databases">
        <authorList>
            <person name="Li X."/>
        </authorList>
    </citation>
    <scope>NUCLEOTIDE SEQUENCE [LARGE SCALE GENOMIC DNA]</scope>
    <source>
        <strain evidence="3">HKS-05</strain>
    </source>
</reference>
<keyword evidence="3" id="KW-1185">Reference proteome</keyword>
<feature type="transmembrane region" description="Helical" evidence="1">
    <location>
        <begin position="6"/>
        <end position="28"/>
    </location>
</feature>
<dbReference type="EMBL" id="QFYP01000001">
    <property type="protein sequence ID" value="RAK60876.1"/>
    <property type="molecule type" value="Genomic_DNA"/>
</dbReference>
<accession>A0A328B4N4</accession>
<name>A0A328B4N4_9CAUL</name>